<evidence type="ECO:0000256" key="1">
    <source>
        <dbReference type="ARBA" id="ARBA00004191"/>
    </source>
</evidence>
<dbReference type="CDD" id="cd23507">
    <property type="entry name" value="hydrophobin_I"/>
    <property type="match status" value="1"/>
</dbReference>
<sequence length="170" mass="17322">MLMTIDIPCTTAMTARKRCMTAAAGEDKRQSVLLSFFTRTIHTIRSSTTFQTPPTTSAIMQFKLAGLTTLAIITLAAATPTGTAPSNQCNTGSLQCCNSVQNANSASIAGLLSLLGIVVSTLTGQVGVTCSPITAIGLGGSSCSAQPVCCTNNTFNGVVALGCTPININA</sequence>
<comment type="similarity">
    <text evidence="2 7">Belongs to the fungal hydrophobin family.</text>
</comment>
<dbReference type="AlphaFoldDB" id="A0A8H5BUC9"/>
<organism evidence="8 9">
    <name type="scientific">Psilocybe cf. subviscida</name>
    <dbReference type="NCBI Taxonomy" id="2480587"/>
    <lineage>
        <taxon>Eukaryota</taxon>
        <taxon>Fungi</taxon>
        <taxon>Dikarya</taxon>
        <taxon>Basidiomycota</taxon>
        <taxon>Agaricomycotina</taxon>
        <taxon>Agaricomycetes</taxon>
        <taxon>Agaricomycetidae</taxon>
        <taxon>Agaricales</taxon>
        <taxon>Agaricineae</taxon>
        <taxon>Strophariaceae</taxon>
        <taxon>Psilocybe</taxon>
    </lineage>
</organism>
<keyword evidence="4 7" id="KW-0964">Secreted</keyword>
<dbReference type="InterPro" id="IPR019778">
    <property type="entry name" value="Class_I_Hydrophobin_CS"/>
</dbReference>
<keyword evidence="6 7" id="KW-1015">Disulfide bond</keyword>
<dbReference type="GO" id="GO:0005199">
    <property type="term" value="F:structural constituent of cell wall"/>
    <property type="evidence" value="ECO:0007669"/>
    <property type="project" value="InterPro"/>
</dbReference>
<evidence type="ECO:0000256" key="6">
    <source>
        <dbReference type="ARBA" id="ARBA00023157"/>
    </source>
</evidence>
<evidence type="ECO:0000256" key="5">
    <source>
        <dbReference type="ARBA" id="ARBA00022729"/>
    </source>
</evidence>
<keyword evidence="3 7" id="KW-0134">Cell wall</keyword>
<keyword evidence="5 7" id="KW-0732">Signal</keyword>
<dbReference type="Proteomes" id="UP000567179">
    <property type="component" value="Unassembled WGS sequence"/>
</dbReference>
<evidence type="ECO:0000313" key="9">
    <source>
        <dbReference type="Proteomes" id="UP000567179"/>
    </source>
</evidence>
<dbReference type="GO" id="GO:0009277">
    <property type="term" value="C:fungal-type cell wall"/>
    <property type="evidence" value="ECO:0007669"/>
    <property type="project" value="InterPro"/>
</dbReference>
<accession>A0A8H5BUC9</accession>
<dbReference type="Pfam" id="PF01185">
    <property type="entry name" value="Hydrophobin"/>
    <property type="match status" value="1"/>
</dbReference>
<evidence type="ECO:0000256" key="3">
    <source>
        <dbReference type="ARBA" id="ARBA00022512"/>
    </source>
</evidence>
<gene>
    <name evidence="8" type="ORF">D9619_009346</name>
</gene>
<evidence type="ECO:0000256" key="2">
    <source>
        <dbReference type="ARBA" id="ARBA00010446"/>
    </source>
</evidence>
<keyword evidence="9" id="KW-1185">Reference proteome</keyword>
<dbReference type="OrthoDB" id="4225815at2759"/>
<comment type="subcellular location">
    <subcellularLocation>
        <location evidence="1 7">Secreted</location>
        <location evidence="1 7">Cell wall</location>
    </subcellularLocation>
</comment>
<proteinExistence type="inferred from homology"/>
<evidence type="ECO:0000313" key="8">
    <source>
        <dbReference type="EMBL" id="KAF5329565.1"/>
    </source>
</evidence>
<dbReference type="EMBL" id="JAACJJ010000002">
    <property type="protein sequence ID" value="KAF5329565.1"/>
    <property type="molecule type" value="Genomic_DNA"/>
</dbReference>
<dbReference type="InterPro" id="IPR001338">
    <property type="entry name" value="Class_I_Hydrophobin"/>
</dbReference>
<protein>
    <recommendedName>
        <fullName evidence="7">Hydrophobin</fullName>
    </recommendedName>
</protein>
<name>A0A8H5BUC9_9AGAR</name>
<evidence type="ECO:0000256" key="7">
    <source>
        <dbReference type="RuleBase" id="RU365009"/>
    </source>
</evidence>
<dbReference type="PROSITE" id="PS00956">
    <property type="entry name" value="HYDROPHOBIN"/>
    <property type="match status" value="1"/>
</dbReference>
<dbReference type="SMART" id="SM00075">
    <property type="entry name" value="HYDRO"/>
    <property type="match status" value="1"/>
</dbReference>
<reference evidence="8 9" key="1">
    <citation type="journal article" date="2020" name="ISME J.">
        <title>Uncovering the hidden diversity of litter-decomposition mechanisms in mushroom-forming fungi.</title>
        <authorList>
            <person name="Floudas D."/>
            <person name="Bentzer J."/>
            <person name="Ahren D."/>
            <person name="Johansson T."/>
            <person name="Persson P."/>
            <person name="Tunlid A."/>
        </authorList>
    </citation>
    <scope>NUCLEOTIDE SEQUENCE [LARGE SCALE GENOMIC DNA]</scope>
    <source>
        <strain evidence="8 9">CBS 101986</strain>
    </source>
</reference>
<evidence type="ECO:0000256" key="4">
    <source>
        <dbReference type="ARBA" id="ARBA00022525"/>
    </source>
</evidence>
<comment type="caution">
    <text evidence="8">The sequence shown here is derived from an EMBL/GenBank/DDBJ whole genome shotgun (WGS) entry which is preliminary data.</text>
</comment>